<protein>
    <submittedName>
        <fullName evidence="2">Predicted protein</fullName>
    </submittedName>
</protein>
<dbReference type="RefSeq" id="XP_001880083.1">
    <property type="nucleotide sequence ID" value="XM_001880048.1"/>
</dbReference>
<organism evidence="3">
    <name type="scientific">Laccaria bicolor (strain S238N-H82 / ATCC MYA-4686)</name>
    <name type="common">Bicoloured deceiver</name>
    <name type="synonym">Laccaria laccata var. bicolor</name>
    <dbReference type="NCBI Taxonomy" id="486041"/>
    <lineage>
        <taxon>Eukaryota</taxon>
        <taxon>Fungi</taxon>
        <taxon>Dikarya</taxon>
        <taxon>Basidiomycota</taxon>
        <taxon>Agaricomycotina</taxon>
        <taxon>Agaricomycetes</taxon>
        <taxon>Agaricomycetidae</taxon>
        <taxon>Agaricales</taxon>
        <taxon>Agaricineae</taxon>
        <taxon>Hydnangiaceae</taxon>
        <taxon>Laccaria</taxon>
    </lineage>
</organism>
<dbReference type="OrthoDB" id="3055037at2759"/>
<reference evidence="2 3" key="1">
    <citation type="journal article" date="2008" name="Nature">
        <title>The genome of Laccaria bicolor provides insights into mycorrhizal symbiosis.</title>
        <authorList>
            <person name="Martin F."/>
            <person name="Aerts A."/>
            <person name="Ahren D."/>
            <person name="Brun A."/>
            <person name="Danchin E.G.J."/>
            <person name="Duchaussoy F."/>
            <person name="Gibon J."/>
            <person name="Kohler A."/>
            <person name="Lindquist E."/>
            <person name="Pereda V."/>
            <person name="Salamov A."/>
            <person name="Shapiro H.J."/>
            <person name="Wuyts J."/>
            <person name="Blaudez D."/>
            <person name="Buee M."/>
            <person name="Brokstein P."/>
            <person name="Canbaeck B."/>
            <person name="Cohen D."/>
            <person name="Courty P.E."/>
            <person name="Coutinho P.M."/>
            <person name="Delaruelle C."/>
            <person name="Detter J.C."/>
            <person name="Deveau A."/>
            <person name="DiFazio S."/>
            <person name="Duplessis S."/>
            <person name="Fraissinet-Tachet L."/>
            <person name="Lucic E."/>
            <person name="Frey-Klett P."/>
            <person name="Fourrey C."/>
            <person name="Feussner I."/>
            <person name="Gay G."/>
            <person name="Grimwood J."/>
            <person name="Hoegger P.J."/>
            <person name="Jain P."/>
            <person name="Kilaru S."/>
            <person name="Labbe J."/>
            <person name="Lin Y.C."/>
            <person name="Legue V."/>
            <person name="Le Tacon F."/>
            <person name="Marmeisse R."/>
            <person name="Melayah D."/>
            <person name="Montanini B."/>
            <person name="Muratet M."/>
            <person name="Nehls U."/>
            <person name="Niculita-Hirzel H."/>
            <person name="Oudot-Le Secq M.P."/>
            <person name="Peter M."/>
            <person name="Quesneville H."/>
            <person name="Rajashekar B."/>
            <person name="Reich M."/>
            <person name="Rouhier N."/>
            <person name="Schmutz J."/>
            <person name="Yin T."/>
            <person name="Chalot M."/>
            <person name="Henrissat B."/>
            <person name="Kuees U."/>
            <person name="Lucas S."/>
            <person name="Van de Peer Y."/>
            <person name="Podila G.K."/>
            <person name="Polle A."/>
            <person name="Pukkila P.J."/>
            <person name="Richardson P.M."/>
            <person name="Rouze P."/>
            <person name="Sanders I.R."/>
            <person name="Stajich J.E."/>
            <person name="Tunlid A."/>
            <person name="Tuskan G."/>
            <person name="Grigoriev I.V."/>
        </authorList>
    </citation>
    <scope>NUCLEOTIDE SEQUENCE [LARGE SCALE GENOMIC DNA]</scope>
    <source>
        <strain evidence="3">S238N-H82 / ATCC MYA-4686</strain>
    </source>
</reference>
<dbReference type="Proteomes" id="UP000001194">
    <property type="component" value="Unassembled WGS sequence"/>
</dbReference>
<dbReference type="Pfam" id="PF18718">
    <property type="entry name" value="CxC5"/>
    <property type="match status" value="1"/>
</dbReference>
<evidence type="ECO:0000259" key="1">
    <source>
        <dbReference type="Pfam" id="PF18718"/>
    </source>
</evidence>
<dbReference type="EMBL" id="DS547099">
    <property type="protein sequence ID" value="EDR09734.1"/>
    <property type="molecule type" value="Genomic_DNA"/>
</dbReference>
<dbReference type="AlphaFoldDB" id="B0D804"/>
<dbReference type="GeneID" id="6075432"/>
<accession>B0D804</accession>
<feature type="domain" description="CxC5 like cysteine cluster associated with KDZ" evidence="1">
    <location>
        <begin position="2"/>
        <end position="80"/>
    </location>
</feature>
<evidence type="ECO:0000313" key="3">
    <source>
        <dbReference type="Proteomes" id="UP000001194"/>
    </source>
</evidence>
<gene>
    <name evidence="2" type="ORF">LACBIDRAFT_319162</name>
</gene>
<dbReference type="KEGG" id="lbc:LACBIDRAFT_319162"/>
<evidence type="ECO:0000313" key="2">
    <source>
        <dbReference type="EMBL" id="EDR09734.1"/>
    </source>
</evidence>
<dbReference type="STRING" id="486041.B0D804"/>
<name>B0D804_LACBS</name>
<dbReference type="InParanoid" id="B0D804"/>
<dbReference type="HOGENOM" id="CLU_179715_0_0_1"/>
<keyword evidence="3" id="KW-1185">Reference proteome</keyword>
<sequence>MTLYPPSSCCSNVDCLHTKELKKAEQRQVVIYTLASSACPAWSVHLYCPDCCTNYHNNFKVCDGTRTYYQGSPAYLQVGEC</sequence>
<dbReference type="InterPro" id="IPR041539">
    <property type="entry name" value="CxC5"/>
</dbReference>
<proteinExistence type="predicted"/>